<keyword evidence="4" id="KW-0699">rRNA-binding</keyword>
<proteinExistence type="inferred from homology"/>
<dbReference type="InterPro" id="IPR008991">
    <property type="entry name" value="Translation_prot_SH3-like_sf"/>
</dbReference>
<accession>A0A7D6BQR4</accession>
<sequence length="126" mass="14479">MGLTSSKQPRKQRKARYEAPMHMKQHFMAVHLAKELRERLKTKRRSLLVREGDKVKIMRGEFGGHSGKVARVDMKRGKVYVEGIVRKRGKGGESLVPIEPSKLLMVDANVSDKMRGRILERSKKIE</sequence>
<dbReference type="GO" id="GO:0003735">
    <property type="term" value="F:structural constituent of ribosome"/>
    <property type="evidence" value="ECO:0007669"/>
    <property type="project" value="UniProtKB-UniRule"/>
</dbReference>
<protein>
    <recommendedName>
        <fullName evidence="4">Large ribosomal subunit protein uL24</fullName>
    </recommendedName>
</protein>
<dbReference type="KEGG" id="flt:Sv326_0828"/>
<evidence type="ECO:0000256" key="3">
    <source>
        <dbReference type="ARBA" id="ARBA00023274"/>
    </source>
</evidence>
<keyword evidence="3 4" id="KW-0687">Ribonucleoprotein</keyword>
<evidence type="ECO:0000256" key="2">
    <source>
        <dbReference type="ARBA" id="ARBA00022980"/>
    </source>
</evidence>
<dbReference type="SMART" id="SM00739">
    <property type="entry name" value="KOW"/>
    <property type="match status" value="1"/>
</dbReference>
<dbReference type="Gene3D" id="2.30.30.30">
    <property type="match status" value="1"/>
</dbReference>
<dbReference type="SUPFAM" id="SSF50104">
    <property type="entry name" value="Translation proteins SH3-like domain"/>
    <property type="match status" value="1"/>
</dbReference>
<reference evidence="8" key="1">
    <citation type="submission" date="2020-07" db="EMBL/GenBank/DDBJ databases">
        <title>Metabolic diversity and evolutionary history of the archaeal phylum ###Micrarchaeota### uncovered from a freshwater lake metagenome.</title>
        <authorList>
            <person name="Kadnikov V.V."/>
            <person name="Savvichev A.S."/>
            <person name="Mardanov A.V."/>
            <person name="Beletsky A.V."/>
            <person name="Chupakov A.V."/>
            <person name="Kokryatskaya N.M."/>
            <person name="Pimenov N.V."/>
            <person name="Ravin N.V."/>
        </authorList>
    </citation>
    <scope>NUCLEOTIDE SEQUENCE [LARGE SCALE GENOMIC DNA]</scope>
</reference>
<name>A0A7D6BQR4_FERL1</name>
<comment type="subunit">
    <text evidence="4">Part of the 50S ribosomal subunit.</text>
</comment>
<organism evidence="7 8">
    <name type="scientific">Fermentimicrarchaeum limneticum</name>
    <dbReference type="NCBI Taxonomy" id="2795018"/>
    <lineage>
        <taxon>Archaea</taxon>
        <taxon>Candidatus Micrarchaeota</taxon>
        <taxon>Candidatus Fermentimicrarchaeales</taxon>
        <taxon>Candidatus Fermentimicrarchaeaceae</taxon>
        <taxon>Candidatus Fermentimicrarchaeum</taxon>
    </lineage>
</organism>
<feature type="domain" description="KOW" evidence="6">
    <location>
        <begin position="48"/>
        <end position="75"/>
    </location>
</feature>
<dbReference type="AlphaFoldDB" id="A0A7D6BQR4"/>
<dbReference type="PANTHER" id="PTHR11143">
    <property type="entry name" value="60S RIBOSOMAL PROTEIN L26 FAMILY MEMBER"/>
    <property type="match status" value="1"/>
</dbReference>
<dbReference type="GO" id="GO:0006412">
    <property type="term" value="P:translation"/>
    <property type="evidence" value="ECO:0007669"/>
    <property type="project" value="UniProtKB-UniRule"/>
</dbReference>
<dbReference type="Proteomes" id="UP000510821">
    <property type="component" value="Chromosome"/>
</dbReference>
<dbReference type="GO" id="GO:0015934">
    <property type="term" value="C:large ribosomal subunit"/>
    <property type="evidence" value="ECO:0007669"/>
    <property type="project" value="UniProtKB-UniRule"/>
</dbReference>
<evidence type="ECO:0000313" key="8">
    <source>
        <dbReference type="Proteomes" id="UP000510821"/>
    </source>
</evidence>
<dbReference type="Pfam" id="PF00467">
    <property type="entry name" value="KOW"/>
    <property type="match status" value="1"/>
</dbReference>
<keyword evidence="2 4" id="KW-0689">Ribosomal protein</keyword>
<dbReference type="Pfam" id="PF16906">
    <property type="entry name" value="Ribosomal_L26"/>
    <property type="match status" value="1"/>
</dbReference>
<dbReference type="NCBIfam" id="TIGR01080">
    <property type="entry name" value="rplX_A_E"/>
    <property type="match status" value="1"/>
</dbReference>
<evidence type="ECO:0000259" key="6">
    <source>
        <dbReference type="SMART" id="SM00739"/>
    </source>
</evidence>
<comment type="similarity">
    <text evidence="1 4">Belongs to the universal ribosomal protein uL24 family.</text>
</comment>
<comment type="function">
    <text evidence="4">Located at the polypeptide exit tunnel on the outside of the subunit.</text>
</comment>
<dbReference type="CDD" id="cd06089">
    <property type="entry name" value="KOW_RPL26"/>
    <property type="match status" value="1"/>
</dbReference>
<feature type="region of interest" description="Disordered" evidence="5">
    <location>
        <begin position="1"/>
        <end position="21"/>
    </location>
</feature>
<dbReference type="InterPro" id="IPR005756">
    <property type="entry name" value="Ribosomal_uL24_euk/arc"/>
</dbReference>
<dbReference type="InterPro" id="IPR014722">
    <property type="entry name" value="Rib_uL2_dom2"/>
</dbReference>
<keyword evidence="4" id="KW-0694">RNA-binding</keyword>
<dbReference type="InterPro" id="IPR005824">
    <property type="entry name" value="KOW"/>
</dbReference>
<dbReference type="InterPro" id="IPR041988">
    <property type="entry name" value="Ribosomal_uL24_KOW"/>
</dbReference>
<evidence type="ECO:0000256" key="4">
    <source>
        <dbReference type="HAMAP-Rule" id="MF_01326"/>
    </source>
</evidence>
<evidence type="ECO:0000256" key="5">
    <source>
        <dbReference type="SAM" id="MobiDB-lite"/>
    </source>
</evidence>
<evidence type="ECO:0000256" key="1">
    <source>
        <dbReference type="ARBA" id="ARBA00010618"/>
    </source>
</evidence>
<dbReference type="HAMAP" id="MF_01326_A">
    <property type="entry name" value="Ribosomal_uL24_A"/>
    <property type="match status" value="1"/>
</dbReference>
<dbReference type="GO" id="GO:0019843">
    <property type="term" value="F:rRNA binding"/>
    <property type="evidence" value="ECO:0007669"/>
    <property type="project" value="UniProtKB-UniRule"/>
</dbReference>
<gene>
    <name evidence="4" type="primary">rpl24</name>
    <name evidence="7" type="ORF">Sv326_0828</name>
</gene>
<comment type="function">
    <text evidence="4">One of two assembly initiator proteins, it binds directly to the 5'-end of the 23S rRNA, where it nucleates assembly of the 50S subunit.</text>
</comment>
<evidence type="ECO:0000313" key="7">
    <source>
        <dbReference type="EMBL" id="QLJ53003.1"/>
    </source>
</evidence>
<dbReference type="EMBL" id="CP058998">
    <property type="protein sequence ID" value="QLJ53003.1"/>
    <property type="molecule type" value="Genomic_DNA"/>
</dbReference>